<dbReference type="Proteomes" id="UP000019028">
    <property type="component" value="Chromosome"/>
</dbReference>
<sequence>MISTLDEYLDEVIAMQHGMKIRRRDELSISRLNYLREVWPIAHQAGYKKAVADGLKAPARAKANGLPKGVMP</sequence>
<dbReference type="RefSeq" id="WP_025423098.1">
    <property type="nucleotide sequence ID" value="NZ_CP006569.1"/>
</dbReference>
<dbReference type="OrthoDB" id="9967047at2"/>
<evidence type="ECO:0000313" key="1">
    <source>
        <dbReference type="EMBL" id="AHF77951.1"/>
    </source>
</evidence>
<organism evidence="1 2">
    <name type="scientific">Sodalis praecaptivus</name>
    <dbReference type="NCBI Taxonomy" id="1239307"/>
    <lineage>
        <taxon>Bacteria</taxon>
        <taxon>Pseudomonadati</taxon>
        <taxon>Pseudomonadota</taxon>
        <taxon>Gammaproteobacteria</taxon>
        <taxon>Enterobacterales</taxon>
        <taxon>Bruguierivoracaceae</taxon>
        <taxon>Sodalis</taxon>
    </lineage>
</organism>
<keyword evidence="2" id="KW-1185">Reference proteome</keyword>
<proteinExistence type="predicted"/>
<dbReference type="KEGG" id="sod:Sant_2943"/>
<reference evidence="1 2" key="1">
    <citation type="journal article" date="2014" name="Genome Biol. Evol.">
        <title>Genome degeneration and adaptation in a nascent stage of symbiosis.</title>
        <authorList>
            <person name="Oakeson K.F."/>
            <person name="Gil R."/>
            <person name="Clayton A.L."/>
            <person name="Dunn D.M."/>
            <person name="von Niederhausern A.C."/>
            <person name="Hamil C."/>
            <person name="Aoyagi A."/>
            <person name="Duval B."/>
            <person name="Baca A."/>
            <person name="Silva F.J."/>
            <person name="Vallier A."/>
            <person name="Jackson D.G."/>
            <person name="Latorre A."/>
            <person name="Weiss R.B."/>
            <person name="Heddi A."/>
            <person name="Moya A."/>
            <person name="Dale C."/>
        </authorList>
    </citation>
    <scope>NUCLEOTIDE SEQUENCE [LARGE SCALE GENOMIC DNA]</scope>
    <source>
        <strain evidence="1 2">HS1</strain>
    </source>
</reference>
<gene>
    <name evidence="1" type="ORF">Sant_2943</name>
</gene>
<accession>W0HVU3</accession>
<dbReference type="EMBL" id="CP006569">
    <property type="protein sequence ID" value="AHF77951.1"/>
    <property type="molecule type" value="Genomic_DNA"/>
</dbReference>
<evidence type="ECO:0000313" key="2">
    <source>
        <dbReference type="Proteomes" id="UP000019028"/>
    </source>
</evidence>
<name>W0HVU3_9GAMM</name>
<protein>
    <submittedName>
        <fullName evidence="1">Phage protein</fullName>
    </submittedName>
</protein>
<dbReference type="HOGENOM" id="CLU_2720205_0_0_6"/>
<dbReference type="AlphaFoldDB" id="W0HVU3"/>